<dbReference type="Gene3D" id="3.30.420.10">
    <property type="entry name" value="Ribonuclease H-like superfamily/Ribonuclease H"/>
    <property type="match status" value="1"/>
</dbReference>
<organism evidence="1 2">
    <name type="scientific">Mucuna pruriens</name>
    <name type="common">Velvet bean</name>
    <name type="synonym">Dolichos pruriens</name>
    <dbReference type="NCBI Taxonomy" id="157652"/>
    <lineage>
        <taxon>Eukaryota</taxon>
        <taxon>Viridiplantae</taxon>
        <taxon>Streptophyta</taxon>
        <taxon>Embryophyta</taxon>
        <taxon>Tracheophyta</taxon>
        <taxon>Spermatophyta</taxon>
        <taxon>Magnoliopsida</taxon>
        <taxon>eudicotyledons</taxon>
        <taxon>Gunneridae</taxon>
        <taxon>Pentapetalae</taxon>
        <taxon>rosids</taxon>
        <taxon>fabids</taxon>
        <taxon>Fabales</taxon>
        <taxon>Fabaceae</taxon>
        <taxon>Papilionoideae</taxon>
        <taxon>50 kb inversion clade</taxon>
        <taxon>NPAAA clade</taxon>
        <taxon>indigoferoid/millettioid clade</taxon>
        <taxon>Phaseoleae</taxon>
        <taxon>Mucuna</taxon>
    </lineage>
</organism>
<feature type="non-terminal residue" evidence="1">
    <location>
        <position position="1"/>
    </location>
</feature>
<dbReference type="PANTHER" id="PTHR48475">
    <property type="entry name" value="RIBONUCLEASE H"/>
    <property type="match status" value="1"/>
</dbReference>
<dbReference type="Proteomes" id="UP000257109">
    <property type="component" value="Unassembled WGS sequence"/>
</dbReference>
<proteinExistence type="predicted"/>
<dbReference type="InterPro" id="IPR012337">
    <property type="entry name" value="RNaseH-like_sf"/>
</dbReference>
<reference evidence="1" key="1">
    <citation type="submission" date="2018-05" db="EMBL/GenBank/DDBJ databases">
        <title>Draft genome of Mucuna pruriens seed.</title>
        <authorList>
            <person name="Nnadi N.E."/>
            <person name="Vos R."/>
            <person name="Hasami M.H."/>
            <person name="Devisetty U.K."/>
            <person name="Aguiy J.C."/>
        </authorList>
    </citation>
    <scope>NUCLEOTIDE SEQUENCE [LARGE SCALE GENOMIC DNA]</scope>
    <source>
        <strain evidence="1">JCA_2017</strain>
    </source>
</reference>
<keyword evidence="2" id="KW-1185">Reference proteome</keyword>
<sequence length="327" mass="37054">MYQVKDSLLLRYYHSVQTALQRFNKKKVQHVPHANNFCVDALARLAITNVPPIVQSTSLRPTTYTKEGSPPPLEGHLQLSLGQADHGGTRAKGRQLLADNEGGMLTLRLQAHGPSITPPPKRCNTSRCCDPSRLGDGHPWIVPHGQRTSKIPTHQCRLLHKVITHKVTSVEHPQSNGQAEAADKGFWAKQLPSIIWAYHCSPQTSTRETFYRLTFGIDAMIPVKIGKPSLRRSSFDCGKNSSSLRTDLDLVEEATKEQACIRQEAYRQRATHKYNSKVRPRDLSEFDLVWRRMRDARKKKEEGKLAANWEGSFQIQEALDNNLFYLE</sequence>
<evidence type="ECO:0008006" key="3">
    <source>
        <dbReference type="Google" id="ProtNLM"/>
    </source>
</evidence>
<comment type="caution">
    <text evidence="1">The sequence shown here is derived from an EMBL/GenBank/DDBJ whole genome shotgun (WGS) entry which is preliminary data.</text>
</comment>
<gene>
    <name evidence="1" type="ORF">CR513_15135</name>
</gene>
<dbReference type="AlphaFoldDB" id="A0A371HFG2"/>
<name>A0A371HFG2_MUCPR</name>
<dbReference type="GO" id="GO:0003676">
    <property type="term" value="F:nucleic acid binding"/>
    <property type="evidence" value="ECO:0007669"/>
    <property type="project" value="InterPro"/>
</dbReference>
<dbReference type="SUPFAM" id="SSF53098">
    <property type="entry name" value="Ribonuclease H-like"/>
    <property type="match status" value="1"/>
</dbReference>
<protein>
    <recommendedName>
        <fullName evidence="3">RNase H type-1 domain-containing protein</fullName>
    </recommendedName>
</protein>
<evidence type="ECO:0000313" key="2">
    <source>
        <dbReference type="Proteomes" id="UP000257109"/>
    </source>
</evidence>
<dbReference type="EMBL" id="QJKJ01002749">
    <property type="protein sequence ID" value="RDY01527.1"/>
    <property type="molecule type" value="Genomic_DNA"/>
</dbReference>
<evidence type="ECO:0000313" key="1">
    <source>
        <dbReference type="EMBL" id="RDY01527.1"/>
    </source>
</evidence>
<dbReference type="InterPro" id="IPR036397">
    <property type="entry name" value="RNaseH_sf"/>
</dbReference>
<accession>A0A371HFG2</accession>
<dbReference type="PANTHER" id="PTHR48475:SF1">
    <property type="entry name" value="RNASE H TYPE-1 DOMAIN-CONTAINING PROTEIN"/>
    <property type="match status" value="1"/>
</dbReference>
<dbReference type="OrthoDB" id="1909122at2759"/>